<comment type="catalytic activity">
    <reaction evidence="8">
        <text>prephenate + NAD(+) = 3-(4-hydroxyphenyl)pyruvate + CO2 + NADH</text>
        <dbReference type="Rhea" id="RHEA:13869"/>
        <dbReference type="ChEBI" id="CHEBI:16526"/>
        <dbReference type="ChEBI" id="CHEBI:29934"/>
        <dbReference type="ChEBI" id="CHEBI:36242"/>
        <dbReference type="ChEBI" id="CHEBI:57540"/>
        <dbReference type="ChEBI" id="CHEBI:57945"/>
        <dbReference type="EC" id="1.3.1.12"/>
    </reaction>
</comment>
<dbReference type="InterPro" id="IPR036291">
    <property type="entry name" value="NAD(P)-bd_dom_sf"/>
</dbReference>
<dbReference type="GO" id="GO:0006571">
    <property type="term" value="P:tyrosine biosynthetic process"/>
    <property type="evidence" value="ECO:0007669"/>
    <property type="project" value="UniProtKB-UniPathway"/>
</dbReference>
<dbReference type="GO" id="GO:0070403">
    <property type="term" value="F:NAD+ binding"/>
    <property type="evidence" value="ECO:0007669"/>
    <property type="project" value="InterPro"/>
</dbReference>
<evidence type="ECO:0000313" key="12">
    <source>
        <dbReference type="Proteomes" id="UP000293638"/>
    </source>
</evidence>
<dbReference type="InterPro" id="IPR050812">
    <property type="entry name" value="Preph/Arog_dehydrog"/>
</dbReference>
<dbReference type="Pfam" id="PF02153">
    <property type="entry name" value="PDH_N"/>
    <property type="match status" value="1"/>
</dbReference>
<dbReference type="InterPro" id="IPR003099">
    <property type="entry name" value="Prephen_DH"/>
</dbReference>
<evidence type="ECO:0000256" key="4">
    <source>
        <dbReference type="ARBA" id="ARBA00016891"/>
    </source>
</evidence>
<dbReference type="PANTHER" id="PTHR21363:SF0">
    <property type="entry name" value="PREPHENATE DEHYDROGENASE [NADP(+)]"/>
    <property type="match status" value="1"/>
</dbReference>
<dbReference type="OrthoDB" id="9802008at2"/>
<gene>
    <name evidence="11" type="ORF">EV189_3701</name>
</gene>
<proteinExistence type="inferred from homology"/>
<dbReference type="UniPathway" id="UPA00122">
    <property type="reaction ID" value="UER00961"/>
</dbReference>
<feature type="domain" description="ACT" evidence="10">
    <location>
        <begin position="301"/>
        <end position="368"/>
    </location>
</feature>
<dbReference type="SUPFAM" id="SSF48179">
    <property type="entry name" value="6-phosphogluconate dehydrogenase C-terminal domain-like"/>
    <property type="match status" value="1"/>
</dbReference>
<comment type="caution">
    <text evidence="11">The sequence shown here is derived from an EMBL/GenBank/DDBJ whole genome shotgun (WGS) entry which is preliminary data.</text>
</comment>
<accession>A0A4Q7NC78</accession>
<evidence type="ECO:0000256" key="6">
    <source>
        <dbReference type="ARBA" id="ARBA00023002"/>
    </source>
</evidence>
<dbReference type="PANTHER" id="PTHR21363">
    <property type="entry name" value="PREPHENATE DEHYDROGENASE"/>
    <property type="match status" value="1"/>
</dbReference>
<dbReference type="InterPro" id="IPR008927">
    <property type="entry name" value="6-PGluconate_DH-like_C_sf"/>
</dbReference>
<dbReference type="InterPro" id="IPR002912">
    <property type="entry name" value="ACT_dom"/>
</dbReference>
<evidence type="ECO:0000256" key="3">
    <source>
        <dbReference type="ARBA" id="ARBA00012068"/>
    </source>
</evidence>
<organism evidence="11 12">
    <name type="scientific">Motilibacter rhizosphaerae</name>
    <dbReference type="NCBI Taxonomy" id="598652"/>
    <lineage>
        <taxon>Bacteria</taxon>
        <taxon>Bacillati</taxon>
        <taxon>Actinomycetota</taxon>
        <taxon>Actinomycetes</taxon>
        <taxon>Motilibacterales</taxon>
        <taxon>Motilibacteraceae</taxon>
        <taxon>Motilibacter</taxon>
    </lineage>
</organism>
<dbReference type="GO" id="GO:0004665">
    <property type="term" value="F:prephenate dehydrogenase (NADP+) activity"/>
    <property type="evidence" value="ECO:0007669"/>
    <property type="project" value="InterPro"/>
</dbReference>
<feature type="domain" description="Prephenate/arogenate dehydrogenase" evidence="9">
    <location>
        <begin position="14"/>
        <end position="295"/>
    </location>
</feature>
<dbReference type="GO" id="GO:0008977">
    <property type="term" value="F:prephenate dehydrogenase (NAD+) activity"/>
    <property type="evidence" value="ECO:0007669"/>
    <property type="project" value="UniProtKB-EC"/>
</dbReference>
<name>A0A4Q7NC78_9ACTN</name>
<comment type="pathway">
    <text evidence="1">Amino-acid biosynthesis; L-tyrosine biosynthesis; (4-hydroxyphenyl)pyruvate from prephenate (NAD(+) route): step 1/1.</text>
</comment>
<dbReference type="AlphaFoldDB" id="A0A4Q7NC78"/>
<evidence type="ECO:0000256" key="1">
    <source>
        <dbReference type="ARBA" id="ARBA00005067"/>
    </source>
</evidence>
<dbReference type="Gene3D" id="3.30.70.260">
    <property type="match status" value="1"/>
</dbReference>
<keyword evidence="5" id="KW-0827">Tyrosine biosynthesis</keyword>
<evidence type="ECO:0000313" key="11">
    <source>
        <dbReference type="EMBL" id="RZS80217.1"/>
    </source>
</evidence>
<keyword evidence="12" id="KW-1185">Reference proteome</keyword>
<dbReference type="SUPFAM" id="SSF51735">
    <property type="entry name" value="NAD(P)-binding Rossmann-fold domains"/>
    <property type="match status" value="1"/>
</dbReference>
<dbReference type="NCBIfam" id="NF005111">
    <property type="entry name" value="PRK06545.2-3"/>
    <property type="match status" value="1"/>
</dbReference>
<dbReference type="Pfam" id="PF20463">
    <property type="entry name" value="PDH_C"/>
    <property type="match status" value="1"/>
</dbReference>
<keyword evidence="5" id="KW-0057">Aromatic amino acid biosynthesis</keyword>
<evidence type="ECO:0000256" key="7">
    <source>
        <dbReference type="ARBA" id="ARBA00023027"/>
    </source>
</evidence>
<keyword evidence="6" id="KW-0560">Oxidoreductase</keyword>
<evidence type="ECO:0000259" key="10">
    <source>
        <dbReference type="PROSITE" id="PS51671"/>
    </source>
</evidence>
<dbReference type="Gene3D" id="3.40.50.720">
    <property type="entry name" value="NAD(P)-binding Rossmann-like Domain"/>
    <property type="match status" value="1"/>
</dbReference>
<protein>
    <recommendedName>
        <fullName evidence="4">Prephenate dehydrogenase</fullName>
        <ecNumber evidence="3">1.3.1.12</ecNumber>
    </recommendedName>
</protein>
<dbReference type="InterPro" id="IPR046825">
    <property type="entry name" value="PDH_C"/>
</dbReference>
<dbReference type="Proteomes" id="UP000293638">
    <property type="component" value="Unassembled WGS sequence"/>
</dbReference>
<keyword evidence="5" id="KW-0028">Amino-acid biosynthesis</keyword>
<dbReference type="PROSITE" id="PS51671">
    <property type="entry name" value="ACT"/>
    <property type="match status" value="1"/>
</dbReference>
<evidence type="ECO:0000256" key="8">
    <source>
        <dbReference type="ARBA" id="ARBA00049260"/>
    </source>
</evidence>
<comment type="similarity">
    <text evidence="2">Belongs to the prephenate/arogenate dehydrogenase family.</text>
</comment>
<dbReference type="RefSeq" id="WP_130494410.1">
    <property type="nucleotide sequence ID" value="NZ_SGXD01000005.1"/>
</dbReference>
<dbReference type="NCBIfam" id="NF005112">
    <property type="entry name" value="PRK06545.2-4"/>
    <property type="match status" value="1"/>
</dbReference>
<evidence type="ECO:0000256" key="5">
    <source>
        <dbReference type="ARBA" id="ARBA00022498"/>
    </source>
</evidence>
<keyword evidence="7" id="KW-0520">NAD</keyword>
<dbReference type="EC" id="1.3.1.12" evidence="3"/>
<sequence>MTSAPAEEGGGALRTVHVAGAGLIGASVGLALRRAGVTVTLSDADPEVARRAEELGAGKAALPEEPVDVLVAAAPPAAVAGVLLEAVAAGRARTYTDVAGVKEGPLRAVADAHPGLASLVGGHPMAGRERSGPGAARTDLFEGRPWIVTPLPGSGAEHVERVEALALACGAVPVRMEPAEHDRAVALVSHAPHVVAALVAGRLAAAPERAVGVAGTGVRDITRVAESDPAPWLSLLTANAAPVAEVLRALRADLDRALDALDALAAGGATTDDVEALLRAGNAGRQRLPGRHGGPVEHLATVPVVVPDRPGELARLLVAVEEAGVNVEDLEIEHSLGQPAGLAEVLVRPGEADRLAAALTAAGWSVHR</sequence>
<dbReference type="PROSITE" id="PS51176">
    <property type="entry name" value="PDH_ADH"/>
    <property type="match status" value="1"/>
</dbReference>
<evidence type="ECO:0000259" key="9">
    <source>
        <dbReference type="PROSITE" id="PS51176"/>
    </source>
</evidence>
<dbReference type="InterPro" id="IPR046826">
    <property type="entry name" value="PDH_N"/>
</dbReference>
<dbReference type="EMBL" id="SGXD01000005">
    <property type="protein sequence ID" value="RZS80217.1"/>
    <property type="molecule type" value="Genomic_DNA"/>
</dbReference>
<evidence type="ECO:0000256" key="2">
    <source>
        <dbReference type="ARBA" id="ARBA00007964"/>
    </source>
</evidence>
<dbReference type="Gene3D" id="1.10.3660.10">
    <property type="entry name" value="6-phosphogluconate dehydrogenase C-terminal like domain"/>
    <property type="match status" value="1"/>
</dbReference>
<reference evidence="11 12" key="1">
    <citation type="submission" date="2019-02" db="EMBL/GenBank/DDBJ databases">
        <title>Genomic Encyclopedia of Type Strains, Phase IV (KMG-IV): sequencing the most valuable type-strain genomes for metagenomic binning, comparative biology and taxonomic classification.</title>
        <authorList>
            <person name="Goeker M."/>
        </authorList>
    </citation>
    <scope>NUCLEOTIDE SEQUENCE [LARGE SCALE GENOMIC DNA]</scope>
    <source>
        <strain evidence="11 12">DSM 45622</strain>
    </source>
</reference>